<keyword evidence="4" id="KW-1015">Disulfide bond</keyword>
<evidence type="ECO:0000259" key="7">
    <source>
        <dbReference type="PROSITE" id="PS51352"/>
    </source>
</evidence>
<dbReference type="PROSITE" id="PS51352">
    <property type="entry name" value="THIOREDOXIN_2"/>
    <property type="match status" value="1"/>
</dbReference>
<keyword evidence="2" id="KW-0813">Transport</keyword>
<evidence type="ECO:0000256" key="5">
    <source>
        <dbReference type="ARBA" id="ARBA00023284"/>
    </source>
</evidence>
<dbReference type="PROSITE" id="PS00194">
    <property type="entry name" value="THIOREDOXIN_1"/>
    <property type="match status" value="1"/>
</dbReference>
<dbReference type="CDD" id="cd02947">
    <property type="entry name" value="TRX_family"/>
    <property type="match status" value="1"/>
</dbReference>
<accession>A0A0C9S613</accession>
<feature type="domain" description="Thioredoxin" evidence="7">
    <location>
        <begin position="93"/>
        <end position="223"/>
    </location>
</feature>
<comment type="similarity">
    <text evidence="1">Belongs to the thioredoxin family.</text>
</comment>
<reference evidence="8" key="1">
    <citation type="submission" date="2015-02" db="EMBL/GenBank/DDBJ databases">
        <title>A transcriptome of Wollemia nobilis - a relic of Gondwana.</title>
        <authorList>
            <person name="Chia J.Y."/>
            <person name="Leong Y.S."/>
            <person name="Abdul Karim S."/>
            <person name="Wan Azmi N."/>
            <person name="Hercus R."/>
            <person name="Croft L."/>
        </authorList>
    </citation>
    <scope>NUCLEOTIDE SEQUENCE</scope>
    <source>
        <strain evidence="8">MaeBrown</strain>
        <tissue evidence="8">Leaf</tissue>
    </source>
</reference>
<protein>
    <submittedName>
        <fullName evidence="8">TSA: Wollemia nobilis Ref_Wollemi_Transcript_15790_1920 transcribed RNA sequence</fullName>
    </submittedName>
</protein>
<dbReference type="InterPro" id="IPR013766">
    <property type="entry name" value="Thioredoxin_domain"/>
</dbReference>
<evidence type="ECO:0000256" key="6">
    <source>
        <dbReference type="SAM" id="MobiDB-lite"/>
    </source>
</evidence>
<proteinExistence type="inferred from homology"/>
<keyword evidence="3" id="KW-0249">Electron transport</keyword>
<evidence type="ECO:0000256" key="4">
    <source>
        <dbReference type="ARBA" id="ARBA00023157"/>
    </source>
</evidence>
<dbReference type="GO" id="GO:0009507">
    <property type="term" value="C:chloroplast"/>
    <property type="evidence" value="ECO:0007669"/>
    <property type="project" value="TreeGrafter"/>
</dbReference>
<dbReference type="AlphaFoldDB" id="A0A0C9S613"/>
<evidence type="ECO:0000313" key="8">
    <source>
        <dbReference type="EMBL" id="JAG86363.1"/>
    </source>
</evidence>
<dbReference type="PANTHER" id="PTHR43601">
    <property type="entry name" value="THIOREDOXIN, MITOCHONDRIAL"/>
    <property type="match status" value="1"/>
</dbReference>
<organism evidence="8">
    <name type="scientific">Wollemia nobilis</name>
    <dbReference type="NCBI Taxonomy" id="56998"/>
    <lineage>
        <taxon>Eukaryota</taxon>
        <taxon>Viridiplantae</taxon>
        <taxon>Streptophyta</taxon>
        <taxon>Embryophyta</taxon>
        <taxon>Tracheophyta</taxon>
        <taxon>Spermatophyta</taxon>
        <taxon>Pinopsida</taxon>
        <taxon>Pinidae</taxon>
        <taxon>Conifers II</taxon>
        <taxon>Araucariales</taxon>
        <taxon>Araucariaceae</taxon>
        <taxon>Wollemia</taxon>
    </lineage>
</organism>
<dbReference type="SUPFAM" id="SSF52833">
    <property type="entry name" value="Thioredoxin-like"/>
    <property type="match status" value="1"/>
</dbReference>
<dbReference type="EMBL" id="GCHU01015701">
    <property type="protein sequence ID" value="JAG86363.1"/>
    <property type="molecule type" value="Transcribed_RNA"/>
</dbReference>
<dbReference type="Pfam" id="PF00085">
    <property type="entry name" value="Thioredoxin"/>
    <property type="match status" value="1"/>
</dbReference>
<name>A0A0C9S613_9CONI</name>
<dbReference type="GO" id="GO:0045454">
    <property type="term" value="P:cell redox homeostasis"/>
    <property type="evidence" value="ECO:0007669"/>
    <property type="project" value="TreeGrafter"/>
</dbReference>
<dbReference type="Gene3D" id="3.40.30.10">
    <property type="entry name" value="Glutaredoxin"/>
    <property type="match status" value="1"/>
</dbReference>
<dbReference type="FunFam" id="3.40.30.10:FF:000199">
    <property type="entry name" value="Thioredoxin-like 1-2, chloroplastic"/>
    <property type="match status" value="1"/>
</dbReference>
<evidence type="ECO:0000256" key="3">
    <source>
        <dbReference type="ARBA" id="ARBA00022982"/>
    </source>
</evidence>
<dbReference type="PANTHER" id="PTHR43601:SF32">
    <property type="entry name" value="THIOREDOXIN-LIKE 2-2, CHLOROPLASTIC"/>
    <property type="match status" value="1"/>
</dbReference>
<dbReference type="InterPro" id="IPR017937">
    <property type="entry name" value="Thioredoxin_CS"/>
</dbReference>
<keyword evidence="5" id="KW-0676">Redox-active center</keyword>
<evidence type="ECO:0000256" key="2">
    <source>
        <dbReference type="ARBA" id="ARBA00022448"/>
    </source>
</evidence>
<feature type="region of interest" description="Disordered" evidence="6">
    <location>
        <begin position="274"/>
        <end position="313"/>
    </location>
</feature>
<sequence length="313" mass="33350">MADVLRGCGSAAAVSFQGSAGGVGKVSSCCRSKGCVSFGRAAARNALGGSGLSWGGGISFPGGELQGVPVVFGEPKRAGTWRGRREAQESVQVRAGQTMFLPRSMRWWDKGVTPNMREVHSAQELIDSLLNAGDKLVVVNFFSPGCGACRSLHPKICQLADMNPDVEFVKVNHEENKSMCYSLNIHVLPFFQFYRGAQGRVCSFSCTNATVKKFKDALAKHNTPRCSLGPTTGLGEPELLALANNKSLSFNMPERVAKEETKFVVGSDRNLEDLAPLVPSRNPEDSAPVGPEVSVPLKSGQKSDEPAFVGAGT</sequence>
<evidence type="ECO:0000256" key="1">
    <source>
        <dbReference type="ARBA" id="ARBA00008987"/>
    </source>
</evidence>
<dbReference type="InterPro" id="IPR036249">
    <property type="entry name" value="Thioredoxin-like_sf"/>
</dbReference>